<name>A0A6M3M715_9ZZZZ</name>
<accession>A0A6M3M715</accession>
<sequence length="55" mass="6570">MSNMGYCRFRNTLSDLQDCYEHIEERDLSEEEERAKESLIDLCQQIGDDYGEDFE</sequence>
<protein>
    <submittedName>
        <fullName evidence="1">Uncharacterized protein</fullName>
    </submittedName>
</protein>
<organism evidence="1">
    <name type="scientific">viral metagenome</name>
    <dbReference type="NCBI Taxonomy" id="1070528"/>
    <lineage>
        <taxon>unclassified sequences</taxon>
        <taxon>metagenomes</taxon>
        <taxon>organismal metagenomes</taxon>
    </lineage>
</organism>
<dbReference type="AlphaFoldDB" id="A0A6M3M715"/>
<dbReference type="EMBL" id="MT143823">
    <property type="protein sequence ID" value="QJB03068.1"/>
    <property type="molecule type" value="Genomic_DNA"/>
</dbReference>
<reference evidence="1" key="1">
    <citation type="submission" date="2020-03" db="EMBL/GenBank/DDBJ databases">
        <title>The deep terrestrial virosphere.</title>
        <authorList>
            <person name="Holmfeldt K."/>
            <person name="Nilsson E."/>
            <person name="Simone D."/>
            <person name="Lopez-Fernandez M."/>
            <person name="Wu X."/>
            <person name="de Brujin I."/>
            <person name="Lundin D."/>
            <person name="Andersson A."/>
            <person name="Bertilsson S."/>
            <person name="Dopson M."/>
        </authorList>
    </citation>
    <scope>NUCLEOTIDE SEQUENCE</scope>
    <source>
        <strain evidence="1">MM171B00920</strain>
    </source>
</reference>
<evidence type="ECO:0000313" key="1">
    <source>
        <dbReference type="EMBL" id="QJB03068.1"/>
    </source>
</evidence>
<proteinExistence type="predicted"/>
<gene>
    <name evidence="1" type="ORF">MM171B00920_0006</name>
</gene>